<protein>
    <submittedName>
        <fullName evidence="2">Uncharacterized protein</fullName>
    </submittedName>
</protein>
<reference evidence="2 3" key="1">
    <citation type="submission" date="2023-08" db="EMBL/GenBank/DDBJ databases">
        <title>Implementing the SeqCode for naming new Mesorhizobium species isolated from Vachellia karroo root nodules.</title>
        <authorList>
            <person name="Van Lill M."/>
        </authorList>
    </citation>
    <scope>NUCLEOTIDE SEQUENCE [LARGE SCALE GENOMIC DNA]</scope>
    <source>
        <strain evidence="2 3">VK2B</strain>
    </source>
</reference>
<organism evidence="2 3">
    <name type="scientific">Mesorhizobium humile</name>
    <dbReference type="NCBI Taxonomy" id="3072313"/>
    <lineage>
        <taxon>Bacteria</taxon>
        <taxon>Pseudomonadati</taxon>
        <taxon>Pseudomonadota</taxon>
        <taxon>Alphaproteobacteria</taxon>
        <taxon>Hyphomicrobiales</taxon>
        <taxon>Phyllobacteriaceae</taxon>
        <taxon>Mesorhizobium</taxon>
    </lineage>
</organism>
<feature type="region of interest" description="Disordered" evidence="1">
    <location>
        <begin position="1"/>
        <end position="33"/>
    </location>
</feature>
<dbReference type="Proteomes" id="UP001280156">
    <property type="component" value="Unassembled WGS sequence"/>
</dbReference>
<evidence type="ECO:0000313" key="2">
    <source>
        <dbReference type="EMBL" id="MDX8489343.1"/>
    </source>
</evidence>
<evidence type="ECO:0000313" key="3">
    <source>
        <dbReference type="Proteomes" id="UP001280156"/>
    </source>
</evidence>
<name>A0ABU4YQT0_9HYPH</name>
<evidence type="ECO:0000256" key="1">
    <source>
        <dbReference type="SAM" id="MobiDB-lite"/>
    </source>
</evidence>
<gene>
    <name evidence="2" type="ORF">RFM52_29645</name>
</gene>
<keyword evidence="3" id="KW-1185">Reference proteome</keyword>
<accession>A0ABU4YQT0</accession>
<sequence>MASFRAQPAGPCAYTDHDEVDGAPTHVAPSEPARTEDIFLKAGVQFGSLPGRSLKR</sequence>
<proteinExistence type="predicted"/>
<dbReference type="EMBL" id="JAVIIV010000029">
    <property type="protein sequence ID" value="MDX8489343.1"/>
    <property type="molecule type" value="Genomic_DNA"/>
</dbReference>
<dbReference type="RefSeq" id="WP_320298362.1">
    <property type="nucleotide sequence ID" value="NZ_JAVIIU010000016.1"/>
</dbReference>
<comment type="caution">
    <text evidence="2">The sequence shown here is derived from an EMBL/GenBank/DDBJ whole genome shotgun (WGS) entry which is preliminary data.</text>
</comment>